<name>A0A7W4ZAI7_9GAMM</name>
<feature type="transmembrane region" description="Helical" evidence="2">
    <location>
        <begin position="77"/>
        <end position="104"/>
    </location>
</feature>
<feature type="transmembrane region" description="Helical" evidence="2">
    <location>
        <begin position="110"/>
        <end position="130"/>
    </location>
</feature>
<evidence type="ECO:0000313" key="3">
    <source>
        <dbReference type="EMBL" id="MBB3062802.1"/>
    </source>
</evidence>
<keyword evidence="2" id="KW-0812">Transmembrane</keyword>
<keyword evidence="2" id="KW-0472">Membrane</keyword>
<keyword evidence="2" id="KW-1133">Transmembrane helix</keyword>
<gene>
    <name evidence="3" type="ORF">FHS09_003651</name>
</gene>
<dbReference type="EMBL" id="JACHWZ010000020">
    <property type="protein sequence ID" value="MBB3062802.1"/>
    <property type="molecule type" value="Genomic_DNA"/>
</dbReference>
<organism evidence="3 4">
    <name type="scientific">Microbulbifer rhizosphaerae</name>
    <dbReference type="NCBI Taxonomy" id="1562603"/>
    <lineage>
        <taxon>Bacteria</taxon>
        <taxon>Pseudomonadati</taxon>
        <taxon>Pseudomonadota</taxon>
        <taxon>Gammaproteobacteria</taxon>
        <taxon>Cellvibrionales</taxon>
        <taxon>Microbulbiferaceae</taxon>
        <taxon>Microbulbifer</taxon>
    </lineage>
</organism>
<keyword evidence="4" id="KW-1185">Reference proteome</keyword>
<dbReference type="AlphaFoldDB" id="A0A7W4ZAI7"/>
<sequence>MARATKSEPSEETPEPAAQSRSRDRFTQPPGDEEETEAGVLAQADATLALLSAWLVNLQTLARLEFSRTLAAGKRIIALQLLLLPLVLAFVLSLCAGAGLIGYYYSQSVYVGFAAFLLAQVLILTGMLLYQRKLSSMMGFSETKRQAKEAINDVSELFK</sequence>
<evidence type="ECO:0000256" key="1">
    <source>
        <dbReference type="SAM" id="MobiDB-lite"/>
    </source>
</evidence>
<evidence type="ECO:0000313" key="4">
    <source>
        <dbReference type="Proteomes" id="UP000535937"/>
    </source>
</evidence>
<protein>
    <recommendedName>
        <fullName evidence="5">Holin-X, holin superfamily III</fullName>
    </recommendedName>
</protein>
<evidence type="ECO:0000256" key="2">
    <source>
        <dbReference type="SAM" id="Phobius"/>
    </source>
</evidence>
<accession>A0A7W4ZAI7</accession>
<comment type="caution">
    <text evidence="3">The sequence shown here is derived from an EMBL/GenBank/DDBJ whole genome shotgun (WGS) entry which is preliminary data.</text>
</comment>
<evidence type="ECO:0008006" key="5">
    <source>
        <dbReference type="Google" id="ProtNLM"/>
    </source>
</evidence>
<feature type="region of interest" description="Disordered" evidence="1">
    <location>
        <begin position="1"/>
        <end position="37"/>
    </location>
</feature>
<proteinExistence type="predicted"/>
<dbReference type="Proteomes" id="UP000535937">
    <property type="component" value="Unassembled WGS sequence"/>
</dbReference>
<dbReference type="RefSeq" id="WP_183462407.1">
    <property type="nucleotide sequence ID" value="NZ_JACHWZ010000020.1"/>
</dbReference>
<reference evidence="3 4" key="1">
    <citation type="submission" date="2020-08" db="EMBL/GenBank/DDBJ databases">
        <title>Genomic Encyclopedia of Type Strains, Phase III (KMG-III): the genomes of soil and plant-associated and newly described type strains.</title>
        <authorList>
            <person name="Whitman W."/>
        </authorList>
    </citation>
    <scope>NUCLEOTIDE SEQUENCE [LARGE SCALE GENOMIC DNA]</scope>
    <source>
        <strain evidence="3 4">CECT 8799</strain>
    </source>
</reference>